<dbReference type="Proteomes" id="UP000324705">
    <property type="component" value="Chromosome 7A"/>
</dbReference>
<feature type="region of interest" description="Disordered" evidence="1">
    <location>
        <begin position="1"/>
        <end position="60"/>
    </location>
</feature>
<dbReference type="InterPro" id="IPR046533">
    <property type="entry name" value="DUF6598"/>
</dbReference>
<dbReference type="Gramene" id="TRITD7Av1G237990.1">
    <property type="protein sequence ID" value="TRITD7Av1G237990.1"/>
    <property type="gene ID" value="TRITD7Av1G237990"/>
</dbReference>
<dbReference type="OMA" id="GPTRHTD"/>
<dbReference type="Pfam" id="PF20241">
    <property type="entry name" value="DUF6598"/>
    <property type="match status" value="1"/>
</dbReference>
<feature type="domain" description="DUF6598" evidence="2">
    <location>
        <begin position="103"/>
        <end position="151"/>
    </location>
</feature>
<dbReference type="AlphaFoldDB" id="A0A9R0ZKA6"/>
<sequence>MAGGDFPPVAVAPERDREADERLLKKKKKPEPEQPQPQPAAEEATGVNPLSPRYSEYDPKQREHVYTRFCFDPRLDLYKESPYGPTRHTDKTFGEGFPLSNSANILSVKIVSSDYGYPLDVYGTVIARDDLDRKCVYLFWHDKDNRQFITS</sequence>
<organism evidence="3 4">
    <name type="scientific">Triticum turgidum subsp. durum</name>
    <name type="common">Durum wheat</name>
    <name type="synonym">Triticum durum</name>
    <dbReference type="NCBI Taxonomy" id="4567"/>
    <lineage>
        <taxon>Eukaryota</taxon>
        <taxon>Viridiplantae</taxon>
        <taxon>Streptophyta</taxon>
        <taxon>Embryophyta</taxon>
        <taxon>Tracheophyta</taxon>
        <taxon>Spermatophyta</taxon>
        <taxon>Magnoliopsida</taxon>
        <taxon>Liliopsida</taxon>
        <taxon>Poales</taxon>
        <taxon>Poaceae</taxon>
        <taxon>BOP clade</taxon>
        <taxon>Pooideae</taxon>
        <taxon>Triticodae</taxon>
        <taxon>Triticeae</taxon>
        <taxon>Triticinae</taxon>
        <taxon>Triticum</taxon>
    </lineage>
</organism>
<keyword evidence="4" id="KW-1185">Reference proteome</keyword>
<dbReference type="PANTHER" id="PTHR33065">
    <property type="entry name" value="OS07G0486400 PROTEIN"/>
    <property type="match status" value="1"/>
</dbReference>
<gene>
    <name evidence="3" type="ORF">TRITD_7Av1G237990</name>
</gene>
<name>A0A9R0ZKA6_TRITD</name>
<evidence type="ECO:0000313" key="3">
    <source>
        <dbReference type="EMBL" id="VAI79502.1"/>
    </source>
</evidence>
<proteinExistence type="predicted"/>
<protein>
    <recommendedName>
        <fullName evidence="2">DUF6598 domain-containing protein</fullName>
    </recommendedName>
</protein>
<feature type="compositionally biased region" description="Basic and acidic residues" evidence="1">
    <location>
        <begin position="13"/>
        <end position="23"/>
    </location>
</feature>
<evidence type="ECO:0000259" key="2">
    <source>
        <dbReference type="Pfam" id="PF20241"/>
    </source>
</evidence>
<reference evidence="3 4" key="1">
    <citation type="submission" date="2017-09" db="EMBL/GenBank/DDBJ databases">
        <authorList>
            <consortium name="International Durum Wheat Genome Sequencing Consortium (IDWGSC)"/>
            <person name="Milanesi L."/>
        </authorList>
    </citation>
    <scope>NUCLEOTIDE SEQUENCE [LARGE SCALE GENOMIC DNA]</scope>
    <source>
        <strain evidence="4">cv. Svevo</strain>
    </source>
</reference>
<accession>A0A9R0ZKA6</accession>
<dbReference type="EMBL" id="LT934123">
    <property type="protein sequence ID" value="VAI79502.1"/>
    <property type="molecule type" value="Genomic_DNA"/>
</dbReference>
<evidence type="ECO:0000256" key="1">
    <source>
        <dbReference type="SAM" id="MobiDB-lite"/>
    </source>
</evidence>
<dbReference type="PANTHER" id="PTHR33065:SF92">
    <property type="entry name" value="DUF6598 DOMAIN-CONTAINING PROTEIN"/>
    <property type="match status" value="1"/>
</dbReference>
<evidence type="ECO:0000313" key="4">
    <source>
        <dbReference type="Proteomes" id="UP000324705"/>
    </source>
</evidence>